<gene>
    <name evidence="14" type="primary">NMUR1</name>
    <name evidence="14" type="ORF">GOODEAATRI_021903</name>
</gene>
<keyword evidence="7 12" id="KW-0472">Membrane</keyword>
<keyword evidence="6" id="KW-0297">G-protein coupled receptor</keyword>
<evidence type="ECO:0000256" key="11">
    <source>
        <dbReference type="ARBA" id="ARBA00023224"/>
    </source>
</evidence>
<keyword evidence="11" id="KW-0807">Transducer</keyword>
<dbReference type="PROSITE" id="PS50262">
    <property type="entry name" value="G_PROTEIN_RECEP_F1_2"/>
    <property type="match status" value="1"/>
</dbReference>
<evidence type="ECO:0000256" key="8">
    <source>
        <dbReference type="ARBA" id="ARBA00023157"/>
    </source>
</evidence>
<feature type="transmembrane region" description="Helical" evidence="12">
    <location>
        <begin position="36"/>
        <end position="59"/>
    </location>
</feature>
<comment type="subcellular location">
    <subcellularLocation>
        <location evidence="2">Cell membrane</location>
        <topology evidence="2">Multi-pass membrane protein</topology>
    </subcellularLocation>
</comment>
<keyword evidence="10" id="KW-0325">Glycoprotein</keyword>
<dbReference type="Proteomes" id="UP001476798">
    <property type="component" value="Unassembled WGS sequence"/>
</dbReference>
<evidence type="ECO:0000313" key="14">
    <source>
        <dbReference type="EMBL" id="MEQ2189114.1"/>
    </source>
</evidence>
<protein>
    <submittedName>
        <fullName evidence="14">Neuromedin-U receptor 1</fullName>
    </submittedName>
</protein>
<organism evidence="14 15">
    <name type="scientific">Goodea atripinnis</name>
    <dbReference type="NCBI Taxonomy" id="208336"/>
    <lineage>
        <taxon>Eukaryota</taxon>
        <taxon>Metazoa</taxon>
        <taxon>Chordata</taxon>
        <taxon>Craniata</taxon>
        <taxon>Vertebrata</taxon>
        <taxon>Euteleostomi</taxon>
        <taxon>Actinopterygii</taxon>
        <taxon>Neopterygii</taxon>
        <taxon>Teleostei</taxon>
        <taxon>Neoteleostei</taxon>
        <taxon>Acanthomorphata</taxon>
        <taxon>Ovalentaria</taxon>
        <taxon>Atherinomorphae</taxon>
        <taxon>Cyprinodontiformes</taxon>
        <taxon>Goodeidae</taxon>
        <taxon>Goodea</taxon>
    </lineage>
</organism>
<dbReference type="InterPro" id="IPR017452">
    <property type="entry name" value="GPCR_Rhodpsn_7TM"/>
</dbReference>
<evidence type="ECO:0000256" key="4">
    <source>
        <dbReference type="ARBA" id="ARBA00022692"/>
    </source>
</evidence>
<evidence type="ECO:0000259" key="13">
    <source>
        <dbReference type="PROSITE" id="PS50262"/>
    </source>
</evidence>
<accession>A0ABV0Q059</accession>
<evidence type="ECO:0000256" key="5">
    <source>
        <dbReference type="ARBA" id="ARBA00022989"/>
    </source>
</evidence>
<sequence length="128" mass="14591">VLVVVFGICWAPFHMDRLMWSFISEWTDSHHKIFEYVHIISGAFFYLSSAVNPILYNLLSTRFREMFKEVMCHRPHHISPRKHSLSVTRVTLRSTLSDAPLSNGAAVAEADMTADGEGKLKEETSFSC</sequence>
<evidence type="ECO:0000256" key="6">
    <source>
        <dbReference type="ARBA" id="ARBA00023040"/>
    </source>
</evidence>
<keyword evidence="9 14" id="KW-0675">Receptor</keyword>
<evidence type="ECO:0000256" key="1">
    <source>
        <dbReference type="ARBA" id="ARBA00003593"/>
    </source>
</evidence>
<dbReference type="InterPro" id="IPR000276">
    <property type="entry name" value="GPCR_Rhodpsn"/>
</dbReference>
<reference evidence="14 15" key="1">
    <citation type="submission" date="2021-06" db="EMBL/GenBank/DDBJ databases">
        <authorList>
            <person name="Palmer J.M."/>
        </authorList>
    </citation>
    <scope>NUCLEOTIDE SEQUENCE [LARGE SCALE GENOMIC DNA]</scope>
    <source>
        <strain evidence="14 15">GA_2019</strain>
        <tissue evidence="14">Muscle</tissue>
    </source>
</reference>
<dbReference type="Gene3D" id="1.20.1070.10">
    <property type="entry name" value="Rhodopsin 7-helix transmembrane proteins"/>
    <property type="match status" value="1"/>
</dbReference>
<evidence type="ECO:0000256" key="10">
    <source>
        <dbReference type="ARBA" id="ARBA00023180"/>
    </source>
</evidence>
<evidence type="ECO:0000256" key="7">
    <source>
        <dbReference type="ARBA" id="ARBA00023136"/>
    </source>
</evidence>
<evidence type="ECO:0000313" key="15">
    <source>
        <dbReference type="Proteomes" id="UP001476798"/>
    </source>
</evidence>
<dbReference type="SUPFAM" id="SSF81321">
    <property type="entry name" value="Family A G protein-coupled receptor-like"/>
    <property type="match status" value="1"/>
</dbReference>
<comment type="function">
    <text evidence="1">Receptor for the neuromedin-U and neuromedin-S neuropeptides.</text>
</comment>
<evidence type="ECO:0000256" key="9">
    <source>
        <dbReference type="ARBA" id="ARBA00023170"/>
    </source>
</evidence>
<comment type="caution">
    <text evidence="14">The sequence shown here is derived from an EMBL/GenBank/DDBJ whole genome shotgun (WGS) entry which is preliminary data.</text>
</comment>
<keyword evidence="5 12" id="KW-1133">Transmembrane helix</keyword>
<dbReference type="PANTHER" id="PTHR24243:SF235">
    <property type="entry name" value="NEUROMEDIN-U RECEPTOR 1-RELATED"/>
    <property type="match status" value="1"/>
</dbReference>
<name>A0ABV0Q059_9TELE</name>
<dbReference type="EMBL" id="JAHRIO010092144">
    <property type="protein sequence ID" value="MEQ2189114.1"/>
    <property type="molecule type" value="Genomic_DNA"/>
</dbReference>
<proteinExistence type="predicted"/>
<feature type="domain" description="G-protein coupled receptors family 1 profile" evidence="13">
    <location>
        <begin position="1"/>
        <end position="56"/>
    </location>
</feature>
<keyword evidence="15" id="KW-1185">Reference proteome</keyword>
<dbReference type="PANTHER" id="PTHR24243">
    <property type="entry name" value="G-PROTEIN COUPLED RECEPTOR"/>
    <property type="match status" value="1"/>
</dbReference>
<feature type="non-terminal residue" evidence="14">
    <location>
        <position position="1"/>
    </location>
</feature>
<keyword evidence="8" id="KW-1015">Disulfide bond</keyword>
<keyword evidence="4 12" id="KW-0812">Transmembrane</keyword>
<evidence type="ECO:0000256" key="12">
    <source>
        <dbReference type="SAM" id="Phobius"/>
    </source>
</evidence>
<dbReference type="InterPro" id="IPR005390">
    <property type="entry name" value="NeuromedU_rcpt"/>
</dbReference>
<dbReference type="PRINTS" id="PR01565">
    <property type="entry name" value="NEUROMEDINUR"/>
</dbReference>
<evidence type="ECO:0000256" key="3">
    <source>
        <dbReference type="ARBA" id="ARBA00022475"/>
    </source>
</evidence>
<keyword evidence="3" id="KW-1003">Cell membrane</keyword>
<dbReference type="Pfam" id="PF00001">
    <property type="entry name" value="7tm_1"/>
    <property type="match status" value="1"/>
</dbReference>
<evidence type="ECO:0000256" key="2">
    <source>
        <dbReference type="ARBA" id="ARBA00004651"/>
    </source>
</evidence>